<evidence type="ECO:0000313" key="4">
    <source>
        <dbReference type="EMBL" id="KAK7008140.1"/>
    </source>
</evidence>
<gene>
    <name evidence="4" type="ORF">R3P38DRAFT_3027505</name>
</gene>
<keyword evidence="5" id="KW-1185">Reference proteome</keyword>
<dbReference type="PRINTS" id="PR00503">
    <property type="entry name" value="BROMODOMAIN"/>
</dbReference>
<protein>
    <submittedName>
        <fullName evidence="4">Bromodomain-containing protein</fullName>
    </submittedName>
</protein>
<dbReference type="Pfam" id="PF00439">
    <property type="entry name" value="Bromodomain"/>
    <property type="match status" value="1"/>
</dbReference>
<name>A0AAW0AFT1_9AGAR</name>
<organism evidence="4 5">
    <name type="scientific">Favolaschia claudopus</name>
    <dbReference type="NCBI Taxonomy" id="2862362"/>
    <lineage>
        <taxon>Eukaryota</taxon>
        <taxon>Fungi</taxon>
        <taxon>Dikarya</taxon>
        <taxon>Basidiomycota</taxon>
        <taxon>Agaricomycotina</taxon>
        <taxon>Agaricomycetes</taxon>
        <taxon>Agaricomycetidae</taxon>
        <taxon>Agaricales</taxon>
        <taxon>Marasmiineae</taxon>
        <taxon>Mycenaceae</taxon>
        <taxon>Favolaschia</taxon>
    </lineage>
</organism>
<keyword evidence="1 2" id="KW-0103">Bromodomain</keyword>
<dbReference type="AlphaFoldDB" id="A0AAW0AFT1"/>
<comment type="caution">
    <text evidence="4">The sequence shown here is derived from an EMBL/GenBank/DDBJ whole genome shotgun (WGS) entry which is preliminary data.</text>
</comment>
<dbReference type="GO" id="GO:0005634">
    <property type="term" value="C:nucleus"/>
    <property type="evidence" value="ECO:0007669"/>
    <property type="project" value="TreeGrafter"/>
</dbReference>
<dbReference type="SUPFAM" id="SSF47370">
    <property type="entry name" value="Bromodomain"/>
    <property type="match status" value="1"/>
</dbReference>
<dbReference type="InterPro" id="IPR050935">
    <property type="entry name" value="Bromo_chromatin_reader"/>
</dbReference>
<evidence type="ECO:0000256" key="1">
    <source>
        <dbReference type="ARBA" id="ARBA00023117"/>
    </source>
</evidence>
<evidence type="ECO:0000256" key="2">
    <source>
        <dbReference type="PROSITE-ProRule" id="PRU00035"/>
    </source>
</evidence>
<dbReference type="PANTHER" id="PTHR22880:SF225">
    <property type="entry name" value="BROMODOMAIN-CONTAINING PROTEIN BET-1-RELATED"/>
    <property type="match status" value="1"/>
</dbReference>
<dbReference type="GO" id="GO:0006355">
    <property type="term" value="P:regulation of DNA-templated transcription"/>
    <property type="evidence" value="ECO:0007669"/>
    <property type="project" value="TreeGrafter"/>
</dbReference>
<sequence length="139" mass="15943">MDMGQWLFCSATILKLKKQNFAYPFLRPVDYVMLCLPQYPSIVRNPMDLSTIERKLESSNPEHLDSNPDHPRYLNVDEYIADVRLMVNNCLLFNGPENPVSGMAKRLEEAFDEEIKNIPAPGEVWRWSNCCSGSCSLTL</sequence>
<evidence type="ECO:0000313" key="5">
    <source>
        <dbReference type="Proteomes" id="UP001362999"/>
    </source>
</evidence>
<dbReference type="SMART" id="SM00297">
    <property type="entry name" value="BROMO"/>
    <property type="match status" value="1"/>
</dbReference>
<dbReference type="InterPro" id="IPR001487">
    <property type="entry name" value="Bromodomain"/>
</dbReference>
<dbReference type="PANTHER" id="PTHR22880">
    <property type="entry name" value="FALZ-RELATED BROMODOMAIN-CONTAINING PROTEINS"/>
    <property type="match status" value="1"/>
</dbReference>
<dbReference type="Proteomes" id="UP001362999">
    <property type="component" value="Unassembled WGS sequence"/>
</dbReference>
<dbReference type="GO" id="GO:0000785">
    <property type="term" value="C:chromatin"/>
    <property type="evidence" value="ECO:0007669"/>
    <property type="project" value="TreeGrafter"/>
</dbReference>
<dbReference type="InterPro" id="IPR036427">
    <property type="entry name" value="Bromodomain-like_sf"/>
</dbReference>
<accession>A0AAW0AFT1</accession>
<dbReference type="GO" id="GO:0006338">
    <property type="term" value="P:chromatin remodeling"/>
    <property type="evidence" value="ECO:0007669"/>
    <property type="project" value="TreeGrafter"/>
</dbReference>
<reference evidence="4 5" key="1">
    <citation type="journal article" date="2024" name="J Genomics">
        <title>Draft genome sequencing and assembly of Favolaschia claudopus CIRM-BRFM 2984 isolated from oak limbs.</title>
        <authorList>
            <person name="Navarro D."/>
            <person name="Drula E."/>
            <person name="Chaduli D."/>
            <person name="Cazenave R."/>
            <person name="Ahrendt S."/>
            <person name="Wang J."/>
            <person name="Lipzen A."/>
            <person name="Daum C."/>
            <person name="Barry K."/>
            <person name="Grigoriev I.V."/>
            <person name="Favel A."/>
            <person name="Rosso M.N."/>
            <person name="Martin F."/>
        </authorList>
    </citation>
    <scope>NUCLEOTIDE SEQUENCE [LARGE SCALE GENOMIC DNA]</scope>
    <source>
        <strain evidence="4 5">CIRM-BRFM 2984</strain>
    </source>
</reference>
<dbReference type="PROSITE" id="PS50014">
    <property type="entry name" value="BROMODOMAIN_2"/>
    <property type="match status" value="1"/>
</dbReference>
<dbReference type="Gene3D" id="1.20.920.10">
    <property type="entry name" value="Bromodomain-like"/>
    <property type="match status" value="1"/>
</dbReference>
<proteinExistence type="predicted"/>
<feature type="domain" description="Bromo" evidence="3">
    <location>
        <begin position="17"/>
        <end position="101"/>
    </location>
</feature>
<dbReference type="EMBL" id="JAWWNJ010000069">
    <property type="protein sequence ID" value="KAK7008140.1"/>
    <property type="molecule type" value="Genomic_DNA"/>
</dbReference>
<evidence type="ECO:0000259" key="3">
    <source>
        <dbReference type="PROSITE" id="PS50014"/>
    </source>
</evidence>